<gene>
    <name evidence="17" type="ORF">ENUP19_0011G0014</name>
    <name evidence="18" type="ORF">ENUP19_0011G0016</name>
</gene>
<evidence type="ECO:0000256" key="11">
    <source>
        <dbReference type="ARBA" id="ARBA00023124"/>
    </source>
</evidence>
<evidence type="ECO:0000256" key="2">
    <source>
        <dbReference type="ARBA" id="ARBA00008545"/>
    </source>
</evidence>
<evidence type="ECO:0000256" key="4">
    <source>
        <dbReference type="ARBA" id="ARBA00022695"/>
    </source>
</evidence>
<evidence type="ECO:0000256" key="13">
    <source>
        <dbReference type="ARBA" id="ARBA00023268"/>
    </source>
</evidence>
<comment type="caution">
    <text evidence="18">The sequence shown here is derived from an EMBL/GenBank/DDBJ whole genome shotgun (WGS) entry which is preliminary data.</text>
</comment>
<evidence type="ECO:0000256" key="12">
    <source>
        <dbReference type="ARBA" id="ARBA00023125"/>
    </source>
</evidence>
<name>A0ABQ0D844_9EUKA</name>
<evidence type="ECO:0000313" key="17">
    <source>
        <dbReference type="EMBL" id="GAB1219014.1"/>
    </source>
</evidence>
<dbReference type="EMBL" id="BAAFRS010000011">
    <property type="protein sequence ID" value="GAB1219014.1"/>
    <property type="molecule type" value="Genomic_DNA"/>
</dbReference>
<protein>
    <recommendedName>
        <fullName evidence="14">ATP-dependent helicase Rep</fullName>
    </recommendedName>
    <alternativeName>
        <fullName evidence="15">RepP</fullName>
    </alternativeName>
</protein>
<keyword evidence="11" id="KW-0190">Covalent protein-DNA linkage</keyword>
<keyword evidence="6" id="KW-0540">Nuclease</keyword>
<organism evidence="18 19">
    <name type="scientific">Entamoeba nuttalli</name>
    <dbReference type="NCBI Taxonomy" id="412467"/>
    <lineage>
        <taxon>Eukaryota</taxon>
        <taxon>Amoebozoa</taxon>
        <taxon>Evosea</taxon>
        <taxon>Archamoebae</taxon>
        <taxon>Mastigamoebida</taxon>
        <taxon>Entamoebidae</taxon>
        <taxon>Entamoeba</taxon>
    </lineage>
</organism>
<evidence type="ECO:0000256" key="9">
    <source>
        <dbReference type="ARBA" id="ARBA00022759"/>
    </source>
</evidence>
<reference evidence="18" key="2">
    <citation type="submission" date="2024-08" db="EMBL/GenBank/DDBJ databases">
        <title>Draft genome assembly of Entamoeba nuttalli using a combination of long-read and short-read sequencing data.</title>
        <authorList>
            <person name="Tanaka M."/>
            <person name="Tachibana H."/>
        </authorList>
    </citation>
    <scope>NUCLEOTIDE SEQUENCE</scope>
    <source>
        <strain evidence="18">P19-061405</strain>
    </source>
</reference>
<evidence type="ECO:0000256" key="3">
    <source>
        <dbReference type="ARBA" id="ARBA00022679"/>
    </source>
</evidence>
<evidence type="ECO:0000256" key="8">
    <source>
        <dbReference type="ARBA" id="ARBA00022741"/>
    </source>
</evidence>
<sequence length="311" mass="35821">MFCLCSAYHVARSINTCLLAQYYPVNMCAVLRARRWFGTLFEPTADQLAAIAAQPVVYGLVGQHIGQRTGRLHIHVLLAYSNPRVRPTFIKGMHWEPARGSYSELKAYCDKDGDIYEWGIIPESRSTLRDCWSKFVDSIKAGSVDKDSRMYARYQNYADRRSAELKPKRNFDGDLSDKNIWLVGPTGCGKSRMAHEAFPPEEIFNKLLNKWWDGYNGQKCVLIEDADPTMCKFIAHYFKIWCDRYPFIAEKKGGAIAVNASDYNLVVTSQYTIDECFPEERDAEAIRRRFDVFEFKEEDSLSFTWKSVTLD</sequence>
<evidence type="ECO:0000256" key="6">
    <source>
        <dbReference type="ARBA" id="ARBA00022722"/>
    </source>
</evidence>
<dbReference type="InterPro" id="IPR000605">
    <property type="entry name" value="Helicase_SF3_ssDNA/RNA_vir"/>
</dbReference>
<proteinExistence type="inferred from homology"/>
<keyword evidence="12" id="KW-0238">DNA-binding</keyword>
<dbReference type="InterPro" id="IPR027417">
    <property type="entry name" value="P-loop_NTPase"/>
</dbReference>
<feature type="domain" description="CRESS-DNA virus Rep endonuclease" evidence="16">
    <location>
        <begin position="30"/>
        <end position="121"/>
    </location>
</feature>
<dbReference type="Proteomes" id="UP001628156">
    <property type="component" value="Unassembled WGS sequence"/>
</dbReference>
<evidence type="ECO:0000313" key="18">
    <source>
        <dbReference type="EMBL" id="GAB1219016.1"/>
    </source>
</evidence>
<keyword evidence="19" id="KW-1185">Reference proteome</keyword>
<evidence type="ECO:0000259" key="16">
    <source>
        <dbReference type="PROSITE" id="PS52020"/>
    </source>
</evidence>
<comment type="similarity">
    <text evidence="2">Belongs to the nanoviruses/circoviruses replication-associated protein family.</text>
</comment>
<comment type="cofactor">
    <cofactor evidence="1">
        <name>Mn(2+)</name>
        <dbReference type="ChEBI" id="CHEBI:29035"/>
    </cofactor>
</comment>
<evidence type="ECO:0000256" key="15">
    <source>
        <dbReference type="ARBA" id="ARBA00032243"/>
    </source>
</evidence>
<dbReference type="Gene3D" id="3.40.50.300">
    <property type="entry name" value="P-loop containing nucleotide triphosphate hydrolases"/>
    <property type="match status" value="1"/>
</dbReference>
<dbReference type="Pfam" id="PF00910">
    <property type="entry name" value="RNA_helicase"/>
    <property type="match status" value="1"/>
</dbReference>
<keyword evidence="4" id="KW-0548">Nucleotidyltransferase</keyword>
<keyword evidence="13" id="KW-0511">Multifunctional enzyme</keyword>
<dbReference type="Gene3D" id="3.40.1310.20">
    <property type="match status" value="1"/>
</dbReference>
<keyword evidence="5" id="KW-0235">DNA replication</keyword>
<accession>A0ABQ0D844</accession>
<keyword evidence="9" id="KW-0255">Endonuclease</keyword>
<evidence type="ECO:0000313" key="19">
    <source>
        <dbReference type="Proteomes" id="UP001628156"/>
    </source>
</evidence>
<dbReference type="PROSITE" id="PS52020">
    <property type="entry name" value="CRESS_DNA_REP"/>
    <property type="match status" value="1"/>
</dbReference>
<keyword evidence="3" id="KW-0808">Transferase</keyword>
<evidence type="ECO:0000256" key="5">
    <source>
        <dbReference type="ARBA" id="ARBA00022705"/>
    </source>
</evidence>
<evidence type="ECO:0000256" key="10">
    <source>
        <dbReference type="ARBA" id="ARBA00022801"/>
    </source>
</evidence>
<evidence type="ECO:0000256" key="7">
    <source>
        <dbReference type="ARBA" id="ARBA00022723"/>
    </source>
</evidence>
<dbReference type="InterPro" id="IPR049912">
    <property type="entry name" value="CRESS_DNA_REP"/>
</dbReference>
<dbReference type="EMBL" id="BAAFRS010000011">
    <property type="protein sequence ID" value="GAB1219016.1"/>
    <property type="molecule type" value="Genomic_DNA"/>
</dbReference>
<reference evidence="18 19" key="1">
    <citation type="journal article" date="2019" name="PLoS Negl. Trop. Dis.">
        <title>Whole genome sequencing of Entamoeba nuttalli reveals mammalian host-related molecular signatures and a novel octapeptide-repeat surface protein.</title>
        <authorList>
            <person name="Tanaka M."/>
            <person name="Makiuchi T."/>
            <person name="Komiyama T."/>
            <person name="Shiina T."/>
            <person name="Osaki K."/>
            <person name="Tachibana H."/>
        </authorList>
    </citation>
    <scope>NUCLEOTIDE SEQUENCE [LARGE SCALE GENOMIC DNA]</scope>
    <source>
        <strain evidence="18 19">P19-061405</strain>
    </source>
</reference>
<evidence type="ECO:0000256" key="14">
    <source>
        <dbReference type="ARBA" id="ARBA00030754"/>
    </source>
</evidence>
<evidence type="ECO:0000256" key="1">
    <source>
        <dbReference type="ARBA" id="ARBA00001936"/>
    </source>
</evidence>
<keyword evidence="8" id="KW-0547">Nucleotide-binding</keyword>
<keyword evidence="10" id="KW-0378">Hydrolase</keyword>
<dbReference type="SUPFAM" id="SSF52540">
    <property type="entry name" value="P-loop containing nucleoside triphosphate hydrolases"/>
    <property type="match status" value="1"/>
</dbReference>
<keyword evidence="7" id="KW-0479">Metal-binding</keyword>